<dbReference type="Pfam" id="PF01636">
    <property type="entry name" value="APH"/>
    <property type="match status" value="1"/>
</dbReference>
<dbReference type="Gene3D" id="3.90.1200.10">
    <property type="match status" value="1"/>
</dbReference>
<dbReference type="InterPro" id="IPR002575">
    <property type="entry name" value="Aminoglycoside_PTrfase"/>
</dbReference>
<dbReference type="Gene3D" id="1.10.540.10">
    <property type="entry name" value="Acyl-CoA dehydrogenase/oxidase, N-terminal domain"/>
    <property type="match status" value="1"/>
</dbReference>
<evidence type="ECO:0008006" key="5">
    <source>
        <dbReference type="Google" id="ProtNLM"/>
    </source>
</evidence>
<reference evidence="3 4" key="1">
    <citation type="journal article" date="2015" name="Genome Biol. Evol.">
        <title>Comparative Genomics of a Bacterivorous Green Alga Reveals Evolutionary Causalities and Consequences of Phago-Mixotrophic Mode of Nutrition.</title>
        <authorList>
            <person name="Burns J.A."/>
            <person name="Paasch A."/>
            <person name="Narechania A."/>
            <person name="Kim E."/>
        </authorList>
    </citation>
    <scope>NUCLEOTIDE SEQUENCE [LARGE SCALE GENOMIC DNA]</scope>
    <source>
        <strain evidence="3 4">PLY_AMNH</strain>
    </source>
</reference>
<sequence>MAISTLSALKQPVAALSIDEAKLHTFMASAIPGFPKTSTLSVLQFSHGQSNPTYLVEVKAAGLEATRYVLRKKPPGKLLASAHAVEREFKVLAALGKVTTNTGGKIPVPRVVCLCTDSSVIGTPFYLMEHVNGRVLQDVNLPELPAAERSAVYTQLGSVLADIHSVDPAAAGLGDFGKVDNYAERQVKRWKRQYDASAIGEGKSDFMEQLAQWLQANIPQTQPRGSIIHGDYRLDNMVFEGNSTQVLAVLDWELSTLGDPLADVSYCCMPYQTMPGMPALAGLDMENLSEGIPTESQFVAQYCTRRGIEFPSNVWPFYVALSLFRAAAISAGVHRRSVDGNASHSNAALLGPLVGFLAQRALVVAQGPPLAPPMPPAGTHVLPEASSAAGLFPLPPRALQFRDRVAAFIDEHVMPMEPHFIEHAASTSRWKIPPYLETLKAKARSAGLWNLWVSKGMKDLLLSREEGIPEELLGPGLTNVEYAAVCEVTGRSLIAPEVFNCSAPDTGNMEVLSRYGSREQRAQWLLPLLRGEIRSCFAMTEPAVASSDATNIESQIRREAGGHEYIINGRKW</sequence>
<evidence type="ECO:0000313" key="4">
    <source>
        <dbReference type="Proteomes" id="UP001190700"/>
    </source>
</evidence>
<name>A0AAE0EQY1_9CHLO</name>
<dbReference type="CDD" id="cd05154">
    <property type="entry name" value="ACAD10_11_N-like"/>
    <property type="match status" value="1"/>
</dbReference>
<dbReference type="InterPro" id="IPR052898">
    <property type="entry name" value="ACAD10-like"/>
</dbReference>
<dbReference type="InterPro" id="IPR037069">
    <property type="entry name" value="AcylCoA_DH/ox_N_sf"/>
</dbReference>
<dbReference type="PANTHER" id="PTHR47829:SF3">
    <property type="entry name" value="AMINOGLYCOSIDE PHOSPHOTRANSFERASE DOMAIN-CONTAINING PROTEIN"/>
    <property type="match status" value="1"/>
</dbReference>
<evidence type="ECO:0000313" key="3">
    <source>
        <dbReference type="EMBL" id="KAK3236767.1"/>
    </source>
</evidence>
<dbReference type="SUPFAM" id="SSF56645">
    <property type="entry name" value="Acyl-CoA dehydrogenase NM domain-like"/>
    <property type="match status" value="1"/>
</dbReference>
<keyword evidence="4" id="KW-1185">Reference proteome</keyword>
<dbReference type="InterPro" id="IPR011009">
    <property type="entry name" value="Kinase-like_dom_sf"/>
</dbReference>
<dbReference type="EMBL" id="LGRX02034855">
    <property type="protein sequence ID" value="KAK3236767.1"/>
    <property type="molecule type" value="Genomic_DNA"/>
</dbReference>
<dbReference type="Proteomes" id="UP001190700">
    <property type="component" value="Unassembled WGS sequence"/>
</dbReference>
<dbReference type="InterPro" id="IPR041726">
    <property type="entry name" value="ACAD10_11_N"/>
</dbReference>
<dbReference type="InterPro" id="IPR013786">
    <property type="entry name" value="AcylCoA_DH/ox_N"/>
</dbReference>
<organism evidence="3 4">
    <name type="scientific">Cymbomonas tetramitiformis</name>
    <dbReference type="NCBI Taxonomy" id="36881"/>
    <lineage>
        <taxon>Eukaryota</taxon>
        <taxon>Viridiplantae</taxon>
        <taxon>Chlorophyta</taxon>
        <taxon>Pyramimonadophyceae</taxon>
        <taxon>Pyramimonadales</taxon>
        <taxon>Pyramimonadaceae</taxon>
        <taxon>Cymbomonas</taxon>
    </lineage>
</organism>
<dbReference type="Gene3D" id="3.30.200.20">
    <property type="entry name" value="Phosphorylase Kinase, domain 1"/>
    <property type="match status" value="1"/>
</dbReference>
<dbReference type="SUPFAM" id="SSF56112">
    <property type="entry name" value="Protein kinase-like (PK-like)"/>
    <property type="match status" value="1"/>
</dbReference>
<evidence type="ECO:0000259" key="1">
    <source>
        <dbReference type="Pfam" id="PF01636"/>
    </source>
</evidence>
<comment type="caution">
    <text evidence="3">The sequence shown here is derived from an EMBL/GenBank/DDBJ whole genome shotgun (WGS) entry which is preliminary data.</text>
</comment>
<dbReference type="AlphaFoldDB" id="A0AAE0EQY1"/>
<proteinExistence type="predicted"/>
<dbReference type="GO" id="GO:0050660">
    <property type="term" value="F:flavin adenine dinucleotide binding"/>
    <property type="evidence" value="ECO:0007669"/>
    <property type="project" value="InterPro"/>
</dbReference>
<gene>
    <name evidence="3" type="ORF">CYMTET_53108</name>
</gene>
<feature type="domain" description="Acyl-CoA dehydrogenase/oxidase N-terminal" evidence="2">
    <location>
        <begin position="467"/>
        <end position="532"/>
    </location>
</feature>
<accession>A0AAE0EQY1</accession>
<dbReference type="PANTHER" id="PTHR47829">
    <property type="entry name" value="HYDROLASE, PUTATIVE (AFU_ORTHOLOGUE AFUA_1G12880)-RELATED"/>
    <property type="match status" value="1"/>
</dbReference>
<dbReference type="GO" id="GO:0016627">
    <property type="term" value="F:oxidoreductase activity, acting on the CH-CH group of donors"/>
    <property type="evidence" value="ECO:0007669"/>
    <property type="project" value="InterPro"/>
</dbReference>
<dbReference type="Gene3D" id="2.40.110.10">
    <property type="entry name" value="Butyryl-CoA Dehydrogenase, subunit A, domain 2"/>
    <property type="match status" value="1"/>
</dbReference>
<feature type="domain" description="Aminoglycoside phosphotransferase" evidence="1">
    <location>
        <begin position="42"/>
        <end position="276"/>
    </location>
</feature>
<evidence type="ECO:0000259" key="2">
    <source>
        <dbReference type="Pfam" id="PF02771"/>
    </source>
</evidence>
<protein>
    <recommendedName>
        <fullName evidence="5">Aminoglycoside phosphotransferase domain-containing protein</fullName>
    </recommendedName>
</protein>
<dbReference type="InterPro" id="IPR046373">
    <property type="entry name" value="Acyl-CoA_Oxase/DH_mid-dom_sf"/>
</dbReference>
<dbReference type="Pfam" id="PF02771">
    <property type="entry name" value="Acyl-CoA_dh_N"/>
    <property type="match status" value="1"/>
</dbReference>
<dbReference type="InterPro" id="IPR009100">
    <property type="entry name" value="AcylCoA_DH/oxidase_NM_dom_sf"/>
</dbReference>